<dbReference type="EMBL" id="AP026708">
    <property type="protein sequence ID" value="BDQ33101.1"/>
    <property type="molecule type" value="Genomic_DNA"/>
</dbReference>
<proteinExistence type="predicted"/>
<name>A0ABM8ANX8_9BACT</name>
<gene>
    <name evidence="1" type="ORF">JCM14722_06430</name>
</gene>
<evidence type="ECO:0000313" key="2">
    <source>
        <dbReference type="Proteomes" id="UP001061361"/>
    </source>
</evidence>
<evidence type="ECO:0000313" key="1">
    <source>
        <dbReference type="EMBL" id="BDQ33101.1"/>
    </source>
</evidence>
<accession>A0ABM8ANX8</accession>
<sequence length="146" mass="16832">MFSTLFQATGYKRALELFERGKFDEGKAVLKSLQEEFVAVCEENEVLKAQLSEVADVLDLAENIQFDGQKYWLNDDGEKKGPFCQVCYDRDGLLVHLHEHENHWECQSCNSLYMIPREGKSTPKRKAPLRTTLKKTIPLFLETEMG</sequence>
<reference evidence="1" key="1">
    <citation type="submission" date="2022-08" db="EMBL/GenBank/DDBJ databases">
        <title>Genome Sequence of the sulphate-reducing bacterium, Pseudodesulfovibrio portus JCM14722.</title>
        <authorList>
            <person name="Kondo R."/>
            <person name="Kataoka T."/>
        </authorList>
    </citation>
    <scope>NUCLEOTIDE SEQUENCE</scope>
    <source>
        <strain evidence="1">JCM 14722</strain>
    </source>
</reference>
<protein>
    <submittedName>
        <fullName evidence="1">Uncharacterized protein</fullName>
    </submittedName>
</protein>
<organism evidence="1 2">
    <name type="scientific">Pseudodesulfovibrio portus</name>
    <dbReference type="NCBI Taxonomy" id="231439"/>
    <lineage>
        <taxon>Bacteria</taxon>
        <taxon>Pseudomonadati</taxon>
        <taxon>Thermodesulfobacteriota</taxon>
        <taxon>Desulfovibrionia</taxon>
        <taxon>Desulfovibrionales</taxon>
        <taxon>Desulfovibrionaceae</taxon>
    </lineage>
</organism>
<dbReference type="RefSeq" id="WP_264983159.1">
    <property type="nucleotide sequence ID" value="NZ_AP026708.1"/>
</dbReference>
<keyword evidence="2" id="KW-1185">Reference proteome</keyword>
<dbReference type="Proteomes" id="UP001061361">
    <property type="component" value="Chromosome"/>
</dbReference>